<dbReference type="Pfam" id="PF02458">
    <property type="entry name" value="Transferase"/>
    <property type="match status" value="2"/>
</dbReference>
<evidence type="ECO:0000256" key="1">
    <source>
        <dbReference type="ARBA" id="ARBA00009861"/>
    </source>
</evidence>
<keyword evidence="2" id="KW-0808">Transferase</keyword>
<dbReference type="EMBL" id="VEPZ02001151">
    <property type="protein sequence ID" value="KAE8690575.1"/>
    <property type="molecule type" value="Genomic_DNA"/>
</dbReference>
<dbReference type="PANTHER" id="PTHR31623">
    <property type="entry name" value="F21J9.9"/>
    <property type="match status" value="1"/>
</dbReference>
<keyword evidence="3" id="KW-0012">Acyltransferase</keyword>
<dbReference type="Gene3D" id="3.30.559.10">
    <property type="entry name" value="Chloramphenicol acetyltransferase-like domain"/>
    <property type="match status" value="3"/>
</dbReference>
<comment type="similarity">
    <text evidence="1">Belongs to the plant acyltransferase family.</text>
</comment>
<comment type="caution">
    <text evidence="4">The sequence shown here is derived from an EMBL/GenBank/DDBJ whole genome shotgun (WGS) entry which is preliminary data.</text>
</comment>
<dbReference type="Proteomes" id="UP000436088">
    <property type="component" value="Unassembled WGS sequence"/>
</dbReference>
<evidence type="ECO:0000313" key="4">
    <source>
        <dbReference type="EMBL" id="KAE8690575.1"/>
    </source>
</evidence>
<keyword evidence="5" id="KW-1185">Reference proteome</keyword>
<accession>A0A6A2ZHY2</accession>
<name>A0A6A2ZHY2_HIBSY</name>
<dbReference type="GO" id="GO:0016746">
    <property type="term" value="F:acyltransferase activity"/>
    <property type="evidence" value="ECO:0007669"/>
    <property type="project" value="UniProtKB-KW"/>
</dbReference>
<proteinExistence type="inferred from homology"/>
<organism evidence="4 5">
    <name type="scientific">Hibiscus syriacus</name>
    <name type="common">Rose of Sharon</name>
    <dbReference type="NCBI Taxonomy" id="106335"/>
    <lineage>
        <taxon>Eukaryota</taxon>
        <taxon>Viridiplantae</taxon>
        <taxon>Streptophyta</taxon>
        <taxon>Embryophyta</taxon>
        <taxon>Tracheophyta</taxon>
        <taxon>Spermatophyta</taxon>
        <taxon>Magnoliopsida</taxon>
        <taxon>eudicotyledons</taxon>
        <taxon>Gunneridae</taxon>
        <taxon>Pentapetalae</taxon>
        <taxon>rosids</taxon>
        <taxon>malvids</taxon>
        <taxon>Malvales</taxon>
        <taxon>Malvaceae</taxon>
        <taxon>Malvoideae</taxon>
        <taxon>Hibiscus</taxon>
    </lineage>
</organism>
<gene>
    <name evidence="4" type="ORF">F3Y22_tig00110894pilonHSYRG00009</name>
</gene>
<protein>
    <submittedName>
        <fullName evidence="4">Pre-rRNA-processing protein TSR1 isoform 1</fullName>
    </submittedName>
</protein>
<evidence type="ECO:0000256" key="2">
    <source>
        <dbReference type="ARBA" id="ARBA00022679"/>
    </source>
</evidence>
<dbReference type="AlphaFoldDB" id="A0A6A2ZHY2"/>
<sequence>MVTEVEIVSKELIKPSSPTPHHLRTHLLSFLDQFLPPIYVPMVLFYMNNETSIPPADNIADNSRRTRLLKESLSETLNLFYPFAGRIEDHHLSVDCNDEGAYYVEARVNHRLGELLELTDSSYVPQLLPATSAGGYVAMIQVTSFACGSVVVGTRFSHMVADATSITSFLRSWASVTRKSDDDAVLPDFDASVVFPQNVAFSKEATSTLMTTFLKERTCRTTRIVFDASAIASLKARAASSSLPNPTRVEVVSALITKCIITTLKSKSDTRKSTLINHTVNLRQRAVPQIPKTSIGNFLCVAAALVTENESELDNLVRLLRKAIRKIDDYGWGKPTWVCKASAESEAAIENTVLLMDTIENGIEALVFLEEQHMVMLEQNQELLAFATLGQSPLNLTI</sequence>
<evidence type="ECO:0000313" key="5">
    <source>
        <dbReference type="Proteomes" id="UP000436088"/>
    </source>
</evidence>
<dbReference type="InterPro" id="IPR023213">
    <property type="entry name" value="CAT-like_dom_sf"/>
</dbReference>
<reference evidence="4" key="1">
    <citation type="submission" date="2019-09" db="EMBL/GenBank/DDBJ databases">
        <title>Draft genome information of white flower Hibiscus syriacus.</title>
        <authorList>
            <person name="Kim Y.-M."/>
        </authorList>
    </citation>
    <scope>NUCLEOTIDE SEQUENCE [LARGE SCALE GENOMIC DNA]</scope>
    <source>
        <strain evidence="4">YM2019G1</strain>
    </source>
</reference>
<evidence type="ECO:0000256" key="3">
    <source>
        <dbReference type="ARBA" id="ARBA00023315"/>
    </source>
</evidence>
<dbReference type="PANTHER" id="PTHR31623:SF33">
    <property type="entry name" value="STEMMADENINE O-ACETYLTRANSFERASE-LIKE"/>
    <property type="match status" value="1"/>
</dbReference>